<gene>
    <name evidence="1" type="ORF">NE632_05520</name>
    <name evidence="2" type="ORF">PNV70_00730</name>
</gene>
<proteinExistence type="predicted"/>
<comment type="caution">
    <text evidence="1">The sequence shown here is derived from an EMBL/GenBank/DDBJ whole genome shotgun (WGS) entry which is preliminary data.</text>
</comment>
<dbReference type="EMBL" id="JANGCN010000009">
    <property type="protein sequence ID" value="MCQ5152762.1"/>
    <property type="molecule type" value="Genomic_DNA"/>
</dbReference>
<reference evidence="1" key="1">
    <citation type="submission" date="2022-06" db="EMBL/GenBank/DDBJ databases">
        <title>Isolation of gut microbiota from human fecal samples.</title>
        <authorList>
            <person name="Pamer E.G."/>
            <person name="Barat B."/>
            <person name="Waligurski E."/>
            <person name="Medina S."/>
            <person name="Paddock L."/>
            <person name="Mostad J."/>
        </authorList>
    </citation>
    <scope>NUCLEOTIDE SEQUENCE</scope>
    <source>
        <strain evidence="1">DFI.5.57</strain>
    </source>
</reference>
<evidence type="ECO:0000313" key="1">
    <source>
        <dbReference type="EMBL" id="MCQ5152762.1"/>
    </source>
</evidence>
<evidence type="ECO:0000313" key="2">
    <source>
        <dbReference type="EMBL" id="MDB8740587.1"/>
    </source>
</evidence>
<protein>
    <submittedName>
        <fullName evidence="1">Uncharacterized protein</fullName>
    </submittedName>
</protein>
<dbReference type="EMBL" id="JAQMLS010000001">
    <property type="protein sequence ID" value="MDB8740587.1"/>
    <property type="molecule type" value="Genomic_DNA"/>
</dbReference>
<dbReference type="AlphaFoldDB" id="A0AAW5KNB4"/>
<dbReference type="Proteomes" id="UP001211421">
    <property type="component" value="Unassembled WGS sequence"/>
</dbReference>
<dbReference type="Proteomes" id="UP001206236">
    <property type="component" value="Unassembled WGS sequence"/>
</dbReference>
<accession>A0AAW5KNB4</accession>
<dbReference type="RefSeq" id="WP_117905928.1">
    <property type="nucleotide sequence ID" value="NZ_DBEXNJ010000187.1"/>
</dbReference>
<evidence type="ECO:0000313" key="3">
    <source>
        <dbReference type="Proteomes" id="UP001206236"/>
    </source>
</evidence>
<reference evidence="2" key="2">
    <citation type="submission" date="2023-01" db="EMBL/GenBank/DDBJ databases">
        <title>Human gut microbiome strain richness.</title>
        <authorList>
            <person name="Chen-Liaw A."/>
        </authorList>
    </citation>
    <scope>NUCLEOTIDE SEQUENCE</scope>
    <source>
        <strain evidence="2">D59st1_B8_D59t2_181005</strain>
    </source>
</reference>
<sequence>MNDISEEKETPKLFDFQLKSSKFGIDVRIPCIKLSDNHPCKGCVWYDRNTDVLFCPFHKCVRYRKGE</sequence>
<organism evidence="1 3">
    <name type="scientific">Ruminococcus bicirculans</name>
    <name type="common">ex Wegman et al. 2014</name>
    <dbReference type="NCBI Taxonomy" id="1160721"/>
    <lineage>
        <taxon>Bacteria</taxon>
        <taxon>Bacillati</taxon>
        <taxon>Bacillota</taxon>
        <taxon>Clostridia</taxon>
        <taxon>Eubacteriales</taxon>
        <taxon>Oscillospiraceae</taxon>
        <taxon>Ruminococcus</taxon>
    </lineage>
</organism>
<name>A0AAW5KNB4_9FIRM</name>